<accession>A0A0B6XWN7</accession>
<organism evidence="2">
    <name type="scientific">Arion vulgaris</name>
    <dbReference type="NCBI Taxonomy" id="1028688"/>
    <lineage>
        <taxon>Eukaryota</taxon>
        <taxon>Metazoa</taxon>
        <taxon>Spiralia</taxon>
        <taxon>Lophotrochozoa</taxon>
        <taxon>Mollusca</taxon>
        <taxon>Gastropoda</taxon>
        <taxon>Heterobranchia</taxon>
        <taxon>Euthyneura</taxon>
        <taxon>Panpulmonata</taxon>
        <taxon>Eupulmonata</taxon>
        <taxon>Stylommatophora</taxon>
        <taxon>Helicina</taxon>
        <taxon>Arionoidea</taxon>
        <taxon>Arionidae</taxon>
        <taxon>Arion</taxon>
    </lineage>
</organism>
<dbReference type="EMBL" id="HACG01000850">
    <property type="protein sequence ID" value="CEK47715.1"/>
    <property type="molecule type" value="Transcribed_RNA"/>
</dbReference>
<evidence type="ECO:0000256" key="1">
    <source>
        <dbReference type="SAM" id="MobiDB-lite"/>
    </source>
</evidence>
<name>A0A0B6XWN7_9EUPU</name>
<reference evidence="2" key="1">
    <citation type="submission" date="2014-12" db="EMBL/GenBank/DDBJ databases">
        <title>Insight into the proteome of Arion vulgaris.</title>
        <authorList>
            <person name="Aradska J."/>
            <person name="Bulat T."/>
            <person name="Smidak R."/>
            <person name="Sarate P."/>
            <person name="Gangsoo J."/>
            <person name="Sialana F."/>
            <person name="Bilban M."/>
            <person name="Lubec G."/>
        </authorList>
    </citation>
    <scope>NUCLEOTIDE SEQUENCE</scope>
    <source>
        <tissue evidence="2">Skin</tissue>
    </source>
</reference>
<feature type="non-terminal residue" evidence="2">
    <location>
        <position position="100"/>
    </location>
</feature>
<gene>
    <name evidence="2" type="primary">ORF2051</name>
</gene>
<feature type="non-terminal residue" evidence="2">
    <location>
        <position position="1"/>
    </location>
</feature>
<evidence type="ECO:0000313" key="2">
    <source>
        <dbReference type="EMBL" id="CEK47715.1"/>
    </source>
</evidence>
<feature type="region of interest" description="Disordered" evidence="1">
    <location>
        <begin position="1"/>
        <end position="38"/>
    </location>
</feature>
<sequence>TAPTTTAPITSPPTTTASTAASTTTSAETTSEPTSTTPYPFYSASQSCCDENEFPLFIYASYAGCFLDQATGLCMCARGAEDICPEVFMTTESSALSQPT</sequence>
<protein>
    <submittedName>
        <fullName evidence="2">Uncharacterized protein</fullName>
    </submittedName>
</protein>
<dbReference type="AlphaFoldDB" id="A0A0B6XWN7"/>
<proteinExistence type="predicted"/>